<gene>
    <name evidence="3" type="ORF">GCM10011358_11800</name>
</gene>
<protein>
    <recommendedName>
        <fullName evidence="5">HAF repeat-containing protein</fullName>
    </recommendedName>
</protein>
<evidence type="ECO:0000256" key="2">
    <source>
        <dbReference type="SAM" id="Phobius"/>
    </source>
</evidence>
<dbReference type="InterPro" id="IPR014262">
    <property type="entry name" value="HAF_rpt"/>
</dbReference>
<evidence type="ECO:0000313" key="4">
    <source>
        <dbReference type="Proteomes" id="UP000617355"/>
    </source>
</evidence>
<evidence type="ECO:0000313" key="3">
    <source>
        <dbReference type="EMBL" id="GGD29420.1"/>
    </source>
</evidence>
<dbReference type="Proteomes" id="UP000617355">
    <property type="component" value="Unassembled WGS sequence"/>
</dbReference>
<keyword evidence="2" id="KW-0472">Membrane</keyword>
<keyword evidence="2" id="KW-1133">Transmembrane helix</keyword>
<feature type="region of interest" description="Disordered" evidence="1">
    <location>
        <begin position="366"/>
        <end position="391"/>
    </location>
</feature>
<keyword evidence="4" id="KW-1185">Reference proteome</keyword>
<feature type="compositionally biased region" description="Polar residues" evidence="1">
    <location>
        <begin position="375"/>
        <end position="389"/>
    </location>
</feature>
<dbReference type="NCBIfam" id="TIGR02913">
    <property type="entry name" value="HAF_rpt"/>
    <property type="match status" value="2"/>
</dbReference>
<dbReference type="EMBL" id="BMGI01000002">
    <property type="protein sequence ID" value="GGD29420.1"/>
    <property type="molecule type" value="Genomic_DNA"/>
</dbReference>
<keyword evidence="2" id="KW-0812">Transmembrane</keyword>
<sequence>MCGQKGRVIRGGRVCKRSGGLVSFAPVLAVGVMALGAGGALAQAAWPYECITPPVGGPADTEMCSLGTLTGGTSSDAKAVSADGSVVVGQTDSSIGSVAFRWVEGGTGGDAGNPQMEDIGTLDGGSSNSAIAYDVNADGTVVVGHSYSLSGGGAFRWVEGGTAGISGNPQMENLGALNGTGTSYAYGVNADGSVVVGKSDSAAGTRAFRWVEGVGMQNLGTLDGLGISEAHDVNADGTVVVGYSLTSLTRAFRWVEGGTAGLPANPQMQTLGFLSGHLYSYAYGVNDAGTVVVGYSTALPGNSGNAFRWVEGGDFGGTFPQMQNLGTLDGDSWSYANDVNADGTVVVGTSVAPSGASTRAFRWVEDGTEGDAGNPQMQDLGSLDGSSYTEAHGVSADGSIVVG</sequence>
<proteinExistence type="predicted"/>
<dbReference type="RefSeq" id="WP_229738113.1">
    <property type="nucleotide sequence ID" value="NZ_BMGI01000002.1"/>
</dbReference>
<reference evidence="4" key="1">
    <citation type="journal article" date="2019" name="Int. J. Syst. Evol. Microbiol.">
        <title>The Global Catalogue of Microorganisms (GCM) 10K type strain sequencing project: providing services to taxonomists for standard genome sequencing and annotation.</title>
        <authorList>
            <consortium name="The Broad Institute Genomics Platform"/>
            <consortium name="The Broad Institute Genome Sequencing Center for Infectious Disease"/>
            <person name="Wu L."/>
            <person name="Ma J."/>
        </authorList>
    </citation>
    <scope>NUCLEOTIDE SEQUENCE [LARGE SCALE GENOMIC DNA]</scope>
    <source>
        <strain evidence="4">CGMCC 1.12922</strain>
    </source>
</reference>
<feature type="transmembrane region" description="Helical" evidence="2">
    <location>
        <begin position="21"/>
        <end position="46"/>
    </location>
</feature>
<name>A0ABQ1QK85_9RHOB</name>
<comment type="caution">
    <text evidence="3">The sequence shown here is derived from an EMBL/GenBank/DDBJ whole genome shotgun (WGS) entry which is preliminary data.</text>
</comment>
<evidence type="ECO:0000256" key="1">
    <source>
        <dbReference type="SAM" id="MobiDB-lite"/>
    </source>
</evidence>
<accession>A0ABQ1QK85</accession>
<organism evidence="3 4">
    <name type="scientific">Sinisalibacter lacisalsi</name>
    <dbReference type="NCBI Taxonomy" id="1526570"/>
    <lineage>
        <taxon>Bacteria</taxon>
        <taxon>Pseudomonadati</taxon>
        <taxon>Pseudomonadota</taxon>
        <taxon>Alphaproteobacteria</taxon>
        <taxon>Rhodobacterales</taxon>
        <taxon>Roseobacteraceae</taxon>
        <taxon>Sinisalibacter</taxon>
    </lineage>
</organism>
<evidence type="ECO:0008006" key="5">
    <source>
        <dbReference type="Google" id="ProtNLM"/>
    </source>
</evidence>